<organism evidence="1">
    <name type="scientific">Oryza sativa subsp. japonica</name>
    <name type="common">Rice</name>
    <dbReference type="NCBI Taxonomy" id="39947"/>
    <lineage>
        <taxon>Eukaryota</taxon>
        <taxon>Viridiplantae</taxon>
        <taxon>Streptophyta</taxon>
        <taxon>Embryophyta</taxon>
        <taxon>Tracheophyta</taxon>
        <taxon>Spermatophyta</taxon>
        <taxon>Magnoliopsida</taxon>
        <taxon>Liliopsida</taxon>
        <taxon>Poales</taxon>
        <taxon>Poaceae</taxon>
        <taxon>BOP clade</taxon>
        <taxon>Oryzoideae</taxon>
        <taxon>Oryzeae</taxon>
        <taxon>Oryzinae</taxon>
        <taxon>Oryza</taxon>
        <taxon>Oryza sativa</taxon>
    </lineage>
</organism>
<dbReference type="Proteomes" id="UP000817658">
    <property type="component" value="Chromosome 1"/>
</dbReference>
<gene>
    <name evidence="1" type="primary">P0702H08.24</name>
</gene>
<proteinExistence type="predicted"/>
<sequence>MAIIQFNSIGLPKDSRNLQAGPTLHTRCIANLRELCAAVATGGTGFVVALGHNGECKPPGPHMCLLSDYGCHIAGVARRLAHAANTFLAELFALRPLGFGASAGALR</sequence>
<dbReference type="EMBL" id="AP003350">
    <property type="protein sequence ID" value="BAD87476.1"/>
    <property type="molecule type" value="Genomic_DNA"/>
</dbReference>
<reference evidence="1" key="1">
    <citation type="journal article" date="2002" name="Nature">
        <title>The genome sequence and structure of rice chromosome 1.</title>
        <authorList>
            <person name="Sasaki T."/>
            <person name="Matsumoto T."/>
            <person name="Yamamoto K."/>
            <person name="Sakata K."/>
            <person name="Baba T."/>
            <person name="Katayose Y."/>
            <person name="Wu J."/>
            <person name="Niimura Y."/>
            <person name="Cheng Z."/>
            <person name="Nagamura Y."/>
            <person name="Antonio B.A."/>
            <person name="Kanamori H."/>
            <person name="Hosokawa S."/>
            <person name="Masukawa M."/>
            <person name="Arikawa K."/>
            <person name="Chiden Y."/>
            <person name="Hayashi M."/>
            <person name="Okamoto M."/>
            <person name="Ando T."/>
            <person name="Aoki H."/>
            <person name="Arita K."/>
            <person name="Hamada M."/>
            <person name="Harada C."/>
            <person name="Hijishita S."/>
            <person name="Honda M."/>
            <person name="Ichikawa Y."/>
            <person name="Idonuma A."/>
            <person name="Iijima M."/>
            <person name="Ikeda M."/>
            <person name="Ikeno M."/>
            <person name="Itoh S."/>
            <person name="Itoh T."/>
            <person name="Itoh Y."/>
            <person name="Itoh Y."/>
            <person name="Iwabuchi A."/>
            <person name="Kamiya K."/>
            <person name="Karasawa W."/>
            <person name="Katagiri S."/>
            <person name="Kikuta A."/>
            <person name="Kobayashi N."/>
            <person name="Kono I."/>
            <person name="Machita K."/>
            <person name="Maehara T."/>
            <person name="Mizuno H."/>
            <person name="Mizubayashi T."/>
            <person name="Mukai Y."/>
            <person name="Nagasaki H."/>
            <person name="Nakashima M."/>
            <person name="Nakama Y."/>
            <person name="Nakamichi Y."/>
            <person name="Nakamura M."/>
            <person name="Namiki N."/>
            <person name="Negishi M."/>
            <person name="Ohta I."/>
            <person name="Ono N."/>
            <person name="Saji S."/>
            <person name="Sakai K."/>
            <person name="Shibata M."/>
            <person name="Shimokawa T."/>
            <person name="Shomura A."/>
            <person name="Song J."/>
            <person name="Takazaki Y."/>
            <person name="Terasawa K."/>
            <person name="Tsuji K."/>
            <person name="Waki K."/>
            <person name="Yamagata H."/>
            <person name="Yamane H."/>
            <person name="Yoshiki S."/>
            <person name="Yoshihara R."/>
            <person name="Yukawa K."/>
            <person name="Zhong H."/>
            <person name="Iwama H."/>
            <person name="Endo T."/>
            <person name="Ito H."/>
            <person name="Hahn J.H."/>
            <person name="Kim H.I."/>
            <person name="Eun M.Y."/>
            <person name="Yano M."/>
            <person name="Jiang J."/>
            <person name="Gojobori T."/>
        </authorList>
    </citation>
    <scope>NUCLEOTIDE SEQUENCE [LARGE SCALE GENOMIC DNA]</scope>
</reference>
<accession>Q5JM23</accession>
<name>Q5JM23_ORYSJ</name>
<evidence type="ECO:0000313" key="1">
    <source>
        <dbReference type="EMBL" id="BAD87476.1"/>
    </source>
</evidence>
<dbReference type="AlphaFoldDB" id="Q5JM23"/>
<protein>
    <submittedName>
        <fullName evidence="1">F-box protein-like</fullName>
    </submittedName>
</protein>